<organism evidence="6">
    <name type="scientific">marine sediment metagenome</name>
    <dbReference type="NCBI Taxonomy" id="412755"/>
    <lineage>
        <taxon>unclassified sequences</taxon>
        <taxon>metagenomes</taxon>
        <taxon>ecological metagenomes</taxon>
    </lineage>
</organism>
<dbReference type="Gene3D" id="3.30.70.1070">
    <property type="entry name" value="Sporulation related repeat"/>
    <property type="match status" value="1"/>
</dbReference>
<evidence type="ECO:0000256" key="2">
    <source>
        <dbReference type="ARBA" id="ARBA00022729"/>
    </source>
</evidence>
<dbReference type="GO" id="GO:0009306">
    <property type="term" value="P:protein secretion"/>
    <property type="evidence" value="ECO:0007669"/>
    <property type="project" value="InterPro"/>
</dbReference>
<dbReference type="InterPro" id="IPR007730">
    <property type="entry name" value="SPOR-like_dom"/>
</dbReference>
<evidence type="ECO:0000256" key="4">
    <source>
        <dbReference type="SAM" id="MobiDB-lite"/>
    </source>
</evidence>
<dbReference type="PROSITE" id="PS51724">
    <property type="entry name" value="SPOR"/>
    <property type="match status" value="1"/>
</dbReference>
<keyword evidence="2" id="KW-0732">Signal</keyword>
<evidence type="ECO:0000256" key="3">
    <source>
        <dbReference type="ARBA" id="ARBA00023136"/>
    </source>
</evidence>
<feature type="region of interest" description="Disordered" evidence="4">
    <location>
        <begin position="74"/>
        <end position="99"/>
    </location>
</feature>
<gene>
    <name evidence="6" type="ORF">S01H1_52633</name>
</gene>
<dbReference type="InterPro" id="IPR001775">
    <property type="entry name" value="GspD/PilQ"/>
</dbReference>
<reference evidence="6" key="1">
    <citation type="journal article" date="2014" name="Front. Microbiol.">
        <title>High frequency of phylogenetically diverse reductive dehalogenase-homologous genes in deep subseafloor sedimentary metagenomes.</title>
        <authorList>
            <person name="Kawai M."/>
            <person name="Futagami T."/>
            <person name="Toyoda A."/>
            <person name="Takaki Y."/>
            <person name="Nishi S."/>
            <person name="Hori S."/>
            <person name="Arai W."/>
            <person name="Tsubouchi T."/>
            <person name="Morono Y."/>
            <person name="Uchiyama I."/>
            <person name="Ito T."/>
            <person name="Fujiyama A."/>
            <person name="Inagaki F."/>
            <person name="Takami H."/>
        </authorList>
    </citation>
    <scope>NUCLEOTIDE SEQUENCE</scope>
    <source>
        <strain evidence="6">Expedition CK06-06</strain>
    </source>
</reference>
<feature type="compositionally biased region" description="Basic and acidic residues" evidence="4">
    <location>
        <begin position="74"/>
        <end position="89"/>
    </location>
</feature>
<dbReference type="Pfam" id="PF05036">
    <property type="entry name" value="SPOR"/>
    <property type="match status" value="1"/>
</dbReference>
<dbReference type="AlphaFoldDB" id="X0WY15"/>
<feature type="domain" description="SPOR" evidence="5">
    <location>
        <begin position="142"/>
        <end position="221"/>
    </location>
</feature>
<dbReference type="GO" id="GO:0042834">
    <property type="term" value="F:peptidoglycan binding"/>
    <property type="evidence" value="ECO:0007669"/>
    <property type="project" value="InterPro"/>
</dbReference>
<feature type="region of interest" description="Disordered" evidence="4">
    <location>
        <begin position="122"/>
        <end position="142"/>
    </location>
</feature>
<comment type="subcellular location">
    <subcellularLocation>
        <location evidence="1">Membrane</location>
    </subcellularLocation>
</comment>
<protein>
    <recommendedName>
        <fullName evidence="5">SPOR domain-containing protein</fullName>
    </recommendedName>
</protein>
<evidence type="ECO:0000313" key="6">
    <source>
        <dbReference type="EMBL" id="GAG17636.1"/>
    </source>
</evidence>
<dbReference type="SUPFAM" id="SSF110997">
    <property type="entry name" value="Sporulation related repeat"/>
    <property type="match status" value="1"/>
</dbReference>
<dbReference type="PANTHER" id="PTHR30332:SF24">
    <property type="entry name" value="SECRETIN GSPD-RELATED"/>
    <property type="match status" value="1"/>
</dbReference>
<name>X0WY15_9ZZZZ</name>
<evidence type="ECO:0000256" key="1">
    <source>
        <dbReference type="ARBA" id="ARBA00004370"/>
    </source>
</evidence>
<proteinExistence type="predicted"/>
<dbReference type="PANTHER" id="PTHR30332">
    <property type="entry name" value="PROBABLE GENERAL SECRETION PATHWAY PROTEIN D"/>
    <property type="match status" value="1"/>
</dbReference>
<dbReference type="GO" id="GO:0015627">
    <property type="term" value="C:type II protein secretion system complex"/>
    <property type="evidence" value="ECO:0007669"/>
    <property type="project" value="TreeGrafter"/>
</dbReference>
<dbReference type="InterPro" id="IPR004846">
    <property type="entry name" value="T2SS/T3SS_dom"/>
</dbReference>
<dbReference type="PRINTS" id="PR00811">
    <property type="entry name" value="BCTERIALGSPD"/>
</dbReference>
<comment type="caution">
    <text evidence="6">The sequence shown here is derived from an EMBL/GenBank/DDBJ whole genome shotgun (WGS) entry which is preliminary data.</text>
</comment>
<dbReference type="Pfam" id="PF00263">
    <property type="entry name" value="Secretin"/>
    <property type="match status" value="1"/>
</dbReference>
<dbReference type="InterPro" id="IPR036680">
    <property type="entry name" value="SPOR-like_sf"/>
</dbReference>
<dbReference type="GO" id="GO:0016020">
    <property type="term" value="C:membrane"/>
    <property type="evidence" value="ECO:0007669"/>
    <property type="project" value="UniProtKB-SubCell"/>
</dbReference>
<dbReference type="EMBL" id="BARS01034029">
    <property type="protein sequence ID" value="GAG17636.1"/>
    <property type="molecule type" value="Genomic_DNA"/>
</dbReference>
<sequence length="225" mass="25485">LISDIYEDSEDKVPWLGDIPILGWLFKSTSKSLTKQNLLIFLTPHIIRTAAQLEQETIRKRAEFWDQSDQALELSEKEKEEHERRRAEAEAAGIEFVPSDSRNPVRSRLEAHAKRYPVERMREIEREREESTEAKRRAAEEAETAPRFEVLAATFRDESAATESLRELIDAGYDGTLISGDRHGTVLHEIRLGPYPSIEAAREASGVIRGAFGLAPTVVVETESE</sequence>
<feature type="non-terminal residue" evidence="6">
    <location>
        <position position="1"/>
    </location>
</feature>
<evidence type="ECO:0000259" key="5">
    <source>
        <dbReference type="PROSITE" id="PS51724"/>
    </source>
</evidence>
<keyword evidence="3" id="KW-0472">Membrane</keyword>
<dbReference type="InterPro" id="IPR050810">
    <property type="entry name" value="Bact_Secretion_Sys_Channel"/>
</dbReference>
<accession>X0WY15</accession>